<evidence type="ECO:0000256" key="1">
    <source>
        <dbReference type="SAM" id="MobiDB-lite"/>
    </source>
</evidence>
<proteinExistence type="predicted"/>
<reference evidence="2" key="1">
    <citation type="journal article" date="2015" name="Genome Announc.">
        <title>Draft Genome Sequence of Thiostrepton-Producing Streptomyces azureus ATCC 14921.</title>
        <authorList>
            <person name="Sakihara K."/>
            <person name="Maeda J."/>
            <person name="Tashiro K."/>
            <person name="Fujino Y."/>
            <person name="Kuhara S."/>
            <person name="Ohshima T."/>
            <person name="Ogata S."/>
            <person name="Doi K."/>
        </authorList>
    </citation>
    <scope>NUCLEOTIDE SEQUENCE [LARGE SCALE GENOMIC DNA]</scope>
    <source>
        <strain evidence="2">ATCC14921</strain>
    </source>
</reference>
<name>A0A0K8PZ11_STRAJ</name>
<accession>A0A0K8PZ11</accession>
<feature type="non-terminal residue" evidence="2">
    <location>
        <position position="1"/>
    </location>
</feature>
<dbReference type="PATRIC" id="fig|146537.3.peg.8348"/>
<feature type="region of interest" description="Disordered" evidence="1">
    <location>
        <begin position="33"/>
        <end position="68"/>
    </location>
</feature>
<dbReference type="EMBL" id="DF968531">
    <property type="protein sequence ID" value="GAP53021.1"/>
    <property type="molecule type" value="Genomic_DNA"/>
</dbReference>
<sequence>SELDVGGPVFEADVGPCPSPVWGWRPASCGALSEPDVGTPAQARRDGWAEAEPDAGVQRLTQRGSPVP</sequence>
<evidence type="ECO:0000313" key="2">
    <source>
        <dbReference type="EMBL" id="GAP53021.1"/>
    </source>
</evidence>
<gene>
    <name evidence="2" type="ORF">SAZU_7901</name>
</gene>
<feature type="compositionally biased region" description="Polar residues" evidence="1">
    <location>
        <begin position="59"/>
        <end position="68"/>
    </location>
</feature>
<dbReference type="AlphaFoldDB" id="A0A0K8PZ11"/>
<keyword evidence="3" id="KW-1185">Reference proteome</keyword>
<protein>
    <submittedName>
        <fullName evidence="2">Uncharacterized protein</fullName>
    </submittedName>
</protein>
<dbReference type="Proteomes" id="UP000053859">
    <property type="component" value="Unassembled WGS sequence"/>
</dbReference>
<organism evidence="2 3">
    <name type="scientific">Streptomyces azureus</name>
    <dbReference type="NCBI Taxonomy" id="146537"/>
    <lineage>
        <taxon>Bacteria</taxon>
        <taxon>Bacillati</taxon>
        <taxon>Actinomycetota</taxon>
        <taxon>Actinomycetes</taxon>
        <taxon>Kitasatosporales</taxon>
        <taxon>Streptomycetaceae</taxon>
        <taxon>Streptomyces</taxon>
    </lineage>
</organism>
<evidence type="ECO:0000313" key="3">
    <source>
        <dbReference type="Proteomes" id="UP000053859"/>
    </source>
</evidence>